<accession>A0A7S1TAF0</accession>
<feature type="compositionally biased region" description="Basic and acidic residues" evidence="1">
    <location>
        <begin position="314"/>
        <end position="327"/>
    </location>
</feature>
<feature type="region of interest" description="Disordered" evidence="1">
    <location>
        <begin position="1"/>
        <end position="96"/>
    </location>
</feature>
<feature type="region of interest" description="Disordered" evidence="1">
    <location>
        <begin position="270"/>
        <end position="340"/>
    </location>
</feature>
<feature type="compositionally biased region" description="Acidic residues" evidence="1">
    <location>
        <begin position="213"/>
        <end position="231"/>
    </location>
</feature>
<protein>
    <submittedName>
        <fullName evidence="2">Uncharacterized protein</fullName>
    </submittedName>
</protein>
<sequence>MKLFRRLPCFSPREKDDNLEKATSGAMTGDPANGEDSPAEEALTKYDAMAEASMGQEEDDGPNMTSDEPAEQASTNADPMDRSASDREGQAMDELTEGMEGIVHLRDEEIEPSEGSILAVGEVDPGNTGAMSDEAILGTSTEGAVEGPSPDGEVVMDEDSGIQNSPVEVSQMMMDPISGEGAFRDSEGLEQEIPETAQSTRAQMNSVNGMEWESVDDEEAPQGSPDAEDDQVVSLVTSTRTLSRVQEIQERLLAADAAAAAEPRLVKTRSTLAHDVVRPSDTSESTHEYASPTPLTEETKTRSRIQEIQASLIAKDEQAKLEPRMDKGPSLTLATPIYTM</sequence>
<dbReference type="AlphaFoldDB" id="A0A7S1TAF0"/>
<evidence type="ECO:0000256" key="1">
    <source>
        <dbReference type="SAM" id="MobiDB-lite"/>
    </source>
</evidence>
<dbReference type="EMBL" id="HBGH01004799">
    <property type="protein sequence ID" value="CAD9230586.1"/>
    <property type="molecule type" value="Transcribed_RNA"/>
</dbReference>
<reference evidence="2" key="1">
    <citation type="submission" date="2021-01" db="EMBL/GenBank/DDBJ databases">
        <authorList>
            <person name="Corre E."/>
            <person name="Pelletier E."/>
            <person name="Niang G."/>
            <person name="Scheremetjew M."/>
            <person name="Finn R."/>
            <person name="Kale V."/>
            <person name="Holt S."/>
            <person name="Cochrane G."/>
            <person name="Meng A."/>
            <person name="Brown T."/>
            <person name="Cohen L."/>
        </authorList>
    </citation>
    <scope>NUCLEOTIDE SEQUENCE</scope>
    <source>
        <strain evidence="2">SAG 36.94</strain>
    </source>
</reference>
<proteinExistence type="predicted"/>
<feature type="region of interest" description="Disordered" evidence="1">
    <location>
        <begin position="195"/>
        <end position="232"/>
    </location>
</feature>
<feature type="compositionally biased region" description="Polar residues" evidence="1">
    <location>
        <begin position="196"/>
        <end position="208"/>
    </location>
</feature>
<evidence type="ECO:0000313" key="2">
    <source>
        <dbReference type="EMBL" id="CAD9230586.1"/>
    </source>
</evidence>
<organism evidence="2">
    <name type="scientific">Compsopogon caeruleus</name>
    <dbReference type="NCBI Taxonomy" id="31354"/>
    <lineage>
        <taxon>Eukaryota</taxon>
        <taxon>Rhodophyta</taxon>
        <taxon>Compsopogonophyceae</taxon>
        <taxon>Compsopogonales</taxon>
        <taxon>Compsopogonaceae</taxon>
        <taxon>Compsopogon</taxon>
    </lineage>
</organism>
<feature type="region of interest" description="Disordered" evidence="1">
    <location>
        <begin position="141"/>
        <end position="164"/>
    </location>
</feature>
<name>A0A7S1TAF0_9RHOD</name>
<gene>
    <name evidence="2" type="ORF">CCAE0312_LOCUS2638</name>
</gene>
<feature type="compositionally biased region" description="Basic and acidic residues" evidence="1">
    <location>
        <begin position="79"/>
        <end position="90"/>
    </location>
</feature>